<dbReference type="Pfam" id="PF00787">
    <property type="entry name" value="PX"/>
    <property type="match status" value="1"/>
</dbReference>
<keyword evidence="2" id="KW-0963">Cytoplasm</keyword>
<comment type="subcellular location">
    <subcellularLocation>
        <location evidence="1">Cytoplasm</location>
    </subcellularLocation>
</comment>
<dbReference type="SMART" id="SM00312">
    <property type="entry name" value="PX"/>
    <property type="match status" value="1"/>
</dbReference>
<dbReference type="GO" id="GO:0005524">
    <property type="term" value="F:ATP binding"/>
    <property type="evidence" value="ECO:0007669"/>
    <property type="project" value="InterPro"/>
</dbReference>
<name>A0A6G0T837_APHGL</name>
<feature type="domain" description="PX" evidence="3">
    <location>
        <begin position="106"/>
        <end position="218"/>
    </location>
</feature>
<organism evidence="4 5">
    <name type="scientific">Aphis glycines</name>
    <name type="common">Soybean aphid</name>
    <dbReference type="NCBI Taxonomy" id="307491"/>
    <lineage>
        <taxon>Eukaryota</taxon>
        <taxon>Metazoa</taxon>
        <taxon>Ecdysozoa</taxon>
        <taxon>Arthropoda</taxon>
        <taxon>Hexapoda</taxon>
        <taxon>Insecta</taxon>
        <taxon>Pterygota</taxon>
        <taxon>Neoptera</taxon>
        <taxon>Paraneoptera</taxon>
        <taxon>Hemiptera</taxon>
        <taxon>Sternorrhyncha</taxon>
        <taxon>Aphidomorpha</taxon>
        <taxon>Aphidoidea</taxon>
        <taxon>Aphididae</taxon>
        <taxon>Aphidini</taxon>
        <taxon>Aphis</taxon>
        <taxon>Aphis</taxon>
    </lineage>
</organism>
<comment type="caution">
    <text evidence="4">The sequence shown here is derived from an EMBL/GenBank/DDBJ whole genome shotgun (WGS) entry which is preliminary data.</text>
</comment>
<dbReference type="InterPro" id="IPR036871">
    <property type="entry name" value="PX_dom_sf"/>
</dbReference>
<dbReference type="GO" id="GO:0006622">
    <property type="term" value="P:protein targeting to lysosome"/>
    <property type="evidence" value="ECO:0007669"/>
    <property type="project" value="TreeGrafter"/>
</dbReference>
<gene>
    <name evidence="4" type="ORF">AGLY_013007</name>
</gene>
<evidence type="ECO:0000259" key="3">
    <source>
        <dbReference type="PROSITE" id="PS50195"/>
    </source>
</evidence>
<evidence type="ECO:0000313" key="4">
    <source>
        <dbReference type="EMBL" id="KAE9527309.1"/>
    </source>
</evidence>
<dbReference type="InterPro" id="IPR017892">
    <property type="entry name" value="Pkinase_C"/>
</dbReference>
<dbReference type="GO" id="GO:0045022">
    <property type="term" value="P:early endosome to late endosome transport"/>
    <property type="evidence" value="ECO:0007669"/>
    <property type="project" value="TreeGrafter"/>
</dbReference>
<evidence type="ECO:0000256" key="2">
    <source>
        <dbReference type="ARBA" id="ARBA00022490"/>
    </source>
</evidence>
<dbReference type="InterPro" id="IPR051837">
    <property type="entry name" value="SortingNexin/PXDomain-PKLike"/>
</dbReference>
<dbReference type="AlphaFoldDB" id="A0A6G0T837"/>
<evidence type="ECO:0000313" key="5">
    <source>
        <dbReference type="Proteomes" id="UP000475862"/>
    </source>
</evidence>
<dbReference type="PANTHER" id="PTHR22999">
    <property type="entry name" value="PX SERINE/THREONINE KINASE PXK"/>
    <property type="match status" value="1"/>
</dbReference>
<dbReference type="PROSITE" id="PS50195">
    <property type="entry name" value="PX"/>
    <property type="match status" value="1"/>
</dbReference>
<dbReference type="GO" id="GO:0008333">
    <property type="term" value="P:endosome to lysosome transport"/>
    <property type="evidence" value="ECO:0007669"/>
    <property type="project" value="TreeGrafter"/>
</dbReference>
<sequence length="312" mass="35840">MYTTKEQQSPPIITVQLLSACAWEVECQWICRGEVTGSFCKLVEMTKCVMCLNWFCFFGYLKGRSGYSTIGGHSRSFVDVVDNNSSIQVELVMCDNCSKLSTDRDEDKTAAMVSQAEIWQEDKKFTVYKVVIWSRNESWHVFRRYNEFYKLNELLKKQVPDLSLKIPGKKLFCNNMDPSFIASRREGLDQFVHDLMHQNNLLSISEVRTFFNLDTKVKEPDRPNLFKCSGTINLGPSERPSEHTKELKVEMGMLHLNKWNGTCDLQYIDPQFTKESVSSSMSSFCDEKLSSSKQDIDNVFAGFSYTPPSSLD</sequence>
<dbReference type="GO" id="GO:0005769">
    <property type="term" value="C:early endosome"/>
    <property type="evidence" value="ECO:0007669"/>
    <property type="project" value="TreeGrafter"/>
</dbReference>
<accession>A0A6G0T837</accession>
<proteinExistence type="predicted"/>
<reference evidence="4 5" key="1">
    <citation type="submission" date="2019-08" db="EMBL/GenBank/DDBJ databases">
        <title>The genome of the soybean aphid Biotype 1, its phylome, world population structure and adaptation to the North American continent.</title>
        <authorList>
            <person name="Giordano R."/>
            <person name="Donthu R.K."/>
            <person name="Hernandez A.G."/>
            <person name="Wright C.L."/>
            <person name="Zimin A.V."/>
        </authorList>
    </citation>
    <scope>NUCLEOTIDE SEQUENCE [LARGE SCALE GENOMIC DNA]</scope>
    <source>
        <tissue evidence="4">Whole aphids</tissue>
    </source>
</reference>
<dbReference type="Proteomes" id="UP000475862">
    <property type="component" value="Unassembled WGS sequence"/>
</dbReference>
<dbReference type="EMBL" id="VYZN01000053">
    <property type="protein sequence ID" value="KAE9527309.1"/>
    <property type="molecule type" value="Genomic_DNA"/>
</dbReference>
<dbReference type="GO" id="GO:0004674">
    <property type="term" value="F:protein serine/threonine kinase activity"/>
    <property type="evidence" value="ECO:0007669"/>
    <property type="project" value="InterPro"/>
</dbReference>
<evidence type="ECO:0000256" key="1">
    <source>
        <dbReference type="ARBA" id="ARBA00004496"/>
    </source>
</evidence>
<keyword evidence="5" id="KW-1185">Reference proteome</keyword>
<dbReference type="GO" id="GO:0005770">
    <property type="term" value="C:late endosome"/>
    <property type="evidence" value="ECO:0007669"/>
    <property type="project" value="TreeGrafter"/>
</dbReference>
<protein>
    <recommendedName>
        <fullName evidence="3">PX domain-containing protein</fullName>
    </recommendedName>
</protein>
<dbReference type="SUPFAM" id="SSF64268">
    <property type="entry name" value="PX domain"/>
    <property type="match status" value="1"/>
</dbReference>
<dbReference type="Pfam" id="PF00433">
    <property type="entry name" value="Pkinase_C"/>
    <property type="match status" value="1"/>
</dbReference>
<dbReference type="GO" id="GO:0035091">
    <property type="term" value="F:phosphatidylinositol binding"/>
    <property type="evidence" value="ECO:0007669"/>
    <property type="project" value="InterPro"/>
</dbReference>
<dbReference type="InterPro" id="IPR001683">
    <property type="entry name" value="PX_dom"/>
</dbReference>
<dbReference type="Gene3D" id="3.30.1520.10">
    <property type="entry name" value="Phox-like domain"/>
    <property type="match status" value="1"/>
</dbReference>
<dbReference type="PROSITE" id="PS51257">
    <property type="entry name" value="PROKAR_LIPOPROTEIN"/>
    <property type="match status" value="1"/>
</dbReference>
<dbReference type="PANTHER" id="PTHR22999:SF23">
    <property type="entry name" value="SORTING NEXIN-16"/>
    <property type="match status" value="1"/>
</dbReference>
<dbReference type="OrthoDB" id="63267at2759"/>